<protein>
    <submittedName>
        <fullName evidence="2">CopG family transcriptional regulator</fullName>
    </submittedName>
</protein>
<name>A0ABU2P3N6_9ACTN</name>
<accession>A0ABU2P3N6</accession>
<comment type="caution">
    <text evidence="2">The sequence shown here is derived from an EMBL/GenBank/DDBJ whole genome shotgun (WGS) entry which is preliminary data.</text>
</comment>
<reference evidence="3" key="1">
    <citation type="submission" date="2023-07" db="EMBL/GenBank/DDBJ databases">
        <title>30 novel species of actinomycetes from the DSMZ collection.</title>
        <authorList>
            <person name="Nouioui I."/>
        </authorList>
    </citation>
    <scope>NUCLEOTIDE SEQUENCE [LARGE SCALE GENOMIC DNA]</scope>
    <source>
        <strain evidence="3">DSM 42041</strain>
    </source>
</reference>
<feature type="coiled-coil region" evidence="1">
    <location>
        <begin position="190"/>
        <end position="217"/>
    </location>
</feature>
<proteinExistence type="predicted"/>
<feature type="coiled-coil region" evidence="1">
    <location>
        <begin position="23"/>
        <end position="67"/>
    </location>
</feature>
<evidence type="ECO:0000313" key="2">
    <source>
        <dbReference type="EMBL" id="MDT0382518.1"/>
    </source>
</evidence>
<sequence>MDGMYSDLGQRLDRLQRQVKSEVFDLESKLGEVEQTLEELERLPREVRDLEYEVGEAKQETTRVESELDDRICDVHGSVERVGRRVAALERHIRQADGAHVVDLDHDNGGELHGLAVAMQRGLEAQGGLLTDYERSGLKLARSRLERVREERDRQREAALEAASVLASTPAGDPARKMAVAALRASIPKAREAGERIDPLTEEAREAEEQLAQDDEARARRAEVISVGSRAETKLRMRLRSRISDAVGGGQLLPVWFATAFGPMAPARGAEAWLDTATDVLVYRSTYRVTDPVVALGTRPDVRQSRRAAWHKELSDKLRRWS</sequence>
<keyword evidence="3" id="KW-1185">Reference proteome</keyword>
<dbReference type="EMBL" id="JAVREQ010000040">
    <property type="protein sequence ID" value="MDT0382518.1"/>
    <property type="molecule type" value="Genomic_DNA"/>
</dbReference>
<organism evidence="2 3">
    <name type="scientific">Streptomyces hazeniae</name>
    <dbReference type="NCBI Taxonomy" id="3075538"/>
    <lineage>
        <taxon>Bacteria</taxon>
        <taxon>Bacillati</taxon>
        <taxon>Actinomycetota</taxon>
        <taxon>Actinomycetes</taxon>
        <taxon>Kitasatosporales</taxon>
        <taxon>Streptomycetaceae</taxon>
        <taxon>Streptomyces</taxon>
    </lineage>
</organism>
<keyword evidence="1" id="KW-0175">Coiled coil</keyword>
<evidence type="ECO:0000256" key="1">
    <source>
        <dbReference type="SAM" id="Coils"/>
    </source>
</evidence>
<evidence type="ECO:0000313" key="3">
    <source>
        <dbReference type="Proteomes" id="UP001183414"/>
    </source>
</evidence>
<dbReference type="Proteomes" id="UP001183414">
    <property type="component" value="Unassembled WGS sequence"/>
</dbReference>
<gene>
    <name evidence="2" type="ORF">RM572_27550</name>
</gene>
<dbReference type="RefSeq" id="WP_311676107.1">
    <property type="nucleotide sequence ID" value="NZ_JAVREQ010000040.1"/>
</dbReference>